<organism evidence="2 3">
    <name type="scientific">Eragrostis curvula</name>
    <name type="common">weeping love grass</name>
    <dbReference type="NCBI Taxonomy" id="38414"/>
    <lineage>
        <taxon>Eukaryota</taxon>
        <taxon>Viridiplantae</taxon>
        <taxon>Streptophyta</taxon>
        <taxon>Embryophyta</taxon>
        <taxon>Tracheophyta</taxon>
        <taxon>Spermatophyta</taxon>
        <taxon>Magnoliopsida</taxon>
        <taxon>Liliopsida</taxon>
        <taxon>Poales</taxon>
        <taxon>Poaceae</taxon>
        <taxon>PACMAD clade</taxon>
        <taxon>Chloridoideae</taxon>
        <taxon>Eragrostideae</taxon>
        <taxon>Eragrostidinae</taxon>
        <taxon>Eragrostis</taxon>
    </lineage>
</organism>
<feature type="compositionally biased region" description="Basic and acidic residues" evidence="1">
    <location>
        <begin position="269"/>
        <end position="288"/>
    </location>
</feature>
<name>A0A5J9UNK8_9POAL</name>
<dbReference type="PANTHER" id="PTHR36478:SF10">
    <property type="entry name" value="ELYS-LIKE DOMAIN-CONTAINING PROTEIN"/>
    <property type="match status" value="1"/>
</dbReference>
<evidence type="ECO:0000256" key="1">
    <source>
        <dbReference type="SAM" id="MobiDB-lite"/>
    </source>
</evidence>
<dbReference type="PANTHER" id="PTHR36478">
    <property type="entry name" value="OS04G0614237 PROTEIN-RELATED"/>
    <property type="match status" value="1"/>
</dbReference>
<evidence type="ECO:0000313" key="3">
    <source>
        <dbReference type="Proteomes" id="UP000324897"/>
    </source>
</evidence>
<evidence type="ECO:0008006" key="4">
    <source>
        <dbReference type="Google" id="ProtNLM"/>
    </source>
</evidence>
<feature type="compositionally biased region" description="Polar residues" evidence="1">
    <location>
        <begin position="359"/>
        <end position="373"/>
    </location>
</feature>
<dbReference type="Proteomes" id="UP000324897">
    <property type="component" value="Chromosome 2"/>
</dbReference>
<proteinExistence type="predicted"/>
<sequence>MPSVTKDRGADNLSGEAEHSGVRRLRHRRLLAFLRLQGLEGTFRSLVQETNDCFFSAVHLRQFVQQGRWRDAIGYLSRFLPADVLNDGQTTSIEAEVLHGFLVAHKYLDEAGHDAGGFATAAFANYRSRDFKSLSHGAVKIRYMMFIAFHAKHQHKVRPPLNWDLVRNKASHIIYDLVYKTPELKSVVQLPAGPIKPHTVLPIRLISSRRSQYHRKKQSHRPSPSALANCYIRKRSLLASSHSQEPRHEPISKAFSWTADLIDESLKAGEQMEHRQEHPLQTGTRKEGATSAPVSHAKFGTLTEPARNHGMPSVANAGESTTRIPSSRNMFGAPVSQTVVSSLTFSGTSMMANAGITKISSQDGSNADSTHQDFNPMENHPKRQRTTGPLL</sequence>
<dbReference type="Gramene" id="TVU25035">
    <property type="protein sequence ID" value="TVU25035"/>
    <property type="gene ID" value="EJB05_27511"/>
</dbReference>
<dbReference type="EMBL" id="RWGY01000013">
    <property type="protein sequence ID" value="TVU25035.1"/>
    <property type="molecule type" value="Genomic_DNA"/>
</dbReference>
<keyword evidence="3" id="KW-1185">Reference proteome</keyword>
<reference evidence="2 3" key="1">
    <citation type="journal article" date="2019" name="Sci. Rep.">
        <title>A high-quality genome of Eragrostis curvula grass provides insights into Poaceae evolution and supports new strategies to enhance forage quality.</title>
        <authorList>
            <person name="Carballo J."/>
            <person name="Santos B.A.C.M."/>
            <person name="Zappacosta D."/>
            <person name="Garbus I."/>
            <person name="Selva J.P."/>
            <person name="Gallo C.A."/>
            <person name="Diaz A."/>
            <person name="Albertini E."/>
            <person name="Caccamo M."/>
            <person name="Echenique V."/>
        </authorList>
    </citation>
    <scope>NUCLEOTIDE SEQUENCE [LARGE SCALE GENOMIC DNA]</scope>
    <source>
        <strain evidence="3">cv. Victoria</strain>
        <tissue evidence="2">Leaf</tissue>
    </source>
</reference>
<accession>A0A5J9UNK8</accession>
<protein>
    <recommendedName>
        <fullName evidence="4">LisH domain-containing protein</fullName>
    </recommendedName>
</protein>
<dbReference type="OrthoDB" id="600596at2759"/>
<feature type="region of interest" description="Disordered" evidence="1">
    <location>
        <begin position="269"/>
        <end position="324"/>
    </location>
</feature>
<gene>
    <name evidence="2" type="ORF">EJB05_27511</name>
</gene>
<evidence type="ECO:0000313" key="2">
    <source>
        <dbReference type="EMBL" id="TVU25035.1"/>
    </source>
</evidence>
<comment type="caution">
    <text evidence="2">The sequence shown here is derived from an EMBL/GenBank/DDBJ whole genome shotgun (WGS) entry which is preliminary data.</text>
</comment>
<feature type="region of interest" description="Disordered" evidence="1">
    <location>
        <begin position="359"/>
        <end position="391"/>
    </location>
</feature>
<dbReference type="AlphaFoldDB" id="A0A5J9UNK8"/>
<feature type="non-terminal residue" evidence="2">
    <location>
        <position position="1"/>
    </location>
</feature>